<dbReference type="InterPro" id="IPR004046">
    <property type="entry name" value="GST_C"/>
</dbReference>
<accession>A0A8K1CIQ3</accession>
<evidence type="ECO:0000313" key="4">
    <source>
        <dbReference type="Proteomes" id="UP000794436"/>
    </source>
</evidence>
<dbReference type="Proteomes" id="UP000794436">
    <property type="component" value="Unassembled WGS sequence"/>
</dbReference>
<evidence type="ECO:0008006" key="5">
    <source>
        <dbReference type="Google" id="ProtNLM"/>
    </source>
</evidence>
<dbReference type="OrthoDB" id="420389at2759"/>
<dbReference type="PROSITE" id="PS50405">
    <property type="entry name" value="GST_CTER"/>
    <property type="match status" value="1"/>
</dbReference>
<dbReference type="CDD" id="cd03039">
    <property type="entry name" value="GST_N_Sigma_like"/>
    <property type="match status" value="1"/>
</dbReference>
<evidence type="ECO:0000313" key="3">
    <source>
        <dbReference type="EMBL" id="TMW63440.1"/>
    </source>
</evidence>
<keyword evidence="4" id="KW-1185">Reference proteome</keyword>
<dbReference type="Gene3D" id="1.20.1050.10">
    <property type="match status" value="1"/>
</dbReference>
<dbReference type="SFLD" id="SFLDG00363">
    <property type="entry name" value="AMPS_(cytGST):_Alpha-__Mu-__Pi"/>
    <property type="match status" value="1"/>
</dbReference>
<dbReference type="PROSITE" id="PS50404">
    <property type="entry name" value="GST_NTER"/>
    <property type="match status" value="1"/>
</dbReference>
<protein>
    <recommendedName>
        <fullName evidence="5">Glutathione S-transferase</fullName>
    </recommendedName>
</protein>
<dbReference type="InterPro" id="IPR040079">
    <property type="entry name" value="Glutathione_S-Trfase"/>
</dbReference>
<gene>
    <name evidence="3" type="ORF">Poli38472_002381</name>
</gene>
<dbReference type="GO" id="GO:0004364">
    <property type="term" value="F:glutathione transferase activity"/>
    <property type="evidence" value="ECO:0007669"/>
    <property type="project" value="TreeGrafter"/>
</dbReference>
<dbReference type="AlphaFoldDB" id="A0A8K1CIQ3"/>
<evidence type="ECO:0000259" key="2">
    <source>
        <dbReference type="PROSITE" id="PS50405"/>
    </source>
</evidence>
<dbReference type="SFLD" id="SFLDS00019">
    <property type="entry name" value="Glutathione_Transferase_(cytos"/>
    <property type="match status" value="1"/>
</dbReference>
<dbReference type="SFLD" id="SFLDG01205">
    <property type="entry name" value="AMPS.1"/>
    <property type="match status" value="1"/>
</dbReference>
<dbReference type="InterPro" id="IPR010987">
    <property type="entry name" value="Glutathione-S-Trfase_C-like"/>
</dbReference>
<dbReference type="PANTHER" id="PTHR11571">
    <property type="entry name" value="GLUTATHIONE S-TRANSFERASE"/>
    <property type="match status" value="1"/>
</dbReference>
<comment type="caution">
    <text evidence="3">The sequence shown here is derived from an EMBL/GenBank/DDBJ whole genome shotgun (WGS) entry which is preliminary data.</text>
</comment>
<name>A0A8K1CIQ3_PYTOL</name>
<dbReference type="EMBL" id="SPLM01000072">
    <property type="protein sequence ID" value="TMW63440.1"/>
    <property type="molecule type" value="Genomic_DNA"/>
</dbReference>
<dbReference type="Pfam" id="PF02798">
    <property type="entry name" value="GST_N"/>
    <property type="match status" value="1"/>
</dbReference>
<proteinExistence type="predicted"/>
<dbReference type="SUPFAM" id="SSF47616">
    <property type="entry name" value="GST C-terminal domain-like"/>
    <property type="match status" value="1"/>
</dbReference>
<evidence type="ECO:0000259" key="1">
    <source>
        <dbReference type="PROSITE" id="PS50404"/>
    </source>
</evidence>
<dbReference type="Gene3D" id="3.40.30.10">
    <property type="entry name" value="Glutaredoxin"/>
    <property type="match status" value="1"/>
</dbReference>
<dbReference type="Pfam" id="PF14497">
    <property type="entry name" value="GST_C_3"/>
    <property type="match status" value="1"/>
</dbReference>
<dbReference type="InterPro" id="IPR050213">
    <property type="entry name" value="GST_superfamily"/>
</dbReference>
<dbReference type="InterPro" id="IPR004045">
    <property type="entry name" value="Glutathione_S-Trfase_N"/>
</dbReference>
<organism evidence="3 4">
    <name type="scientific">Pythium oligandrum</name>
    <name type="common">Mycoparasitic fungus</name>
    <dbReference type="NCBI Taxonomy" id="41045"/>
    <lineage>
        <taxon>Eukaryota</taxon>
        <taxon>Sar</taxon>
        <taxon>Stramenopiles</taxon>
        <taxon>Oomycota</taxon>
        <taxon>Peronosporomycetes</taxon>
        <taxon>Pythiales</taxon>
        <taxon>Pythiaceae</taxon>
        <taxon>Pythium</taxon>
    </lineage>
</organism>
<sequence>MTSPQPPQLKITYFPIPVPAVLARLALTYGGIEFEDERITSSVWSERKDTVPLGLLPVLEIGNDVYVQSMAIARYAGRVSGLYPIDAIQALKVDTFLETLVEILNKCMEITSAKDTVNQREKRVQALRDFLPKTFAFMEEGAKGKYVLGDQVSLADLFVFNFVSNVVVKVFPEFSLRSYPKLIQIVQAVKEIPRIAAYLAAHA</sequence>
<dbReference type="InterPro" id="IPR036249">
    <property type="entry name" value="Thioredoxin-like_sf"/>
</dbReference>
<feature type="domain" description="GST C-terminal" evidence="2">
    <location>
        <begin position="86"/>
        <end position="203"/>
    </location>
</feature>
<dbReference type="SUPFAM" id="SSF52833">
    <property type="entry name" value="Thioredoxin-like"/>
    <property type="match status" value="1"/>
</dbReference>
<dbReference type="GO" id="GO:0006749">
    <property type="term" value="P:glutathione metabolic process"/>
    <property type="evidence" value="ECO:0007669"/>
    <property type="project" value="TreeGrafter"/>
</dbReference>
<reference evidence="3" key="1">
    <citation type="submission" date="2019-03" db="EMBL/GenBank/DDBJ databases">
        <title>Long read genome sequence of the mycoparasitic Pythium oligandrum ATCC 38472 isolated from sugarbeet rhizosphere.</title>
        <authorList>
            <person name="Gaulin E."/>
        </authorList>
    </citation>
    <scope>NUCLEOTIDE SEQUENCE</scope>
    <source>
        <strain evidence="3">ATCC 38472_TT</strain>
    </source>
</reference>
<dbReference type="InterPro" id="IPR036282">
    <property type="entry name" value="Glutathione-S-Trfase_C_sf"/>
</dbReference>
<dbReference type="PANTHER" id="PTHR11571:SF252">
    <property type="entry name" value="GLUTATHIONE S-TRANSFERASE"/>
    <property type="match status" value="1"/>
</dbReference>
<feature type="domain" description="GST N-terminal" evidence="1">
    <location>
        <begin position="7"/>
        <end position="84"/>
    </location>
</feature>